<dbReference type="Proteomes" id="UP001363151">
    <property type="component" value="Unassembled WGS sequence"/>
</dbReference>
<name>A0ABR1GBT4_AURAN</name>
<dbReference type="SUPFAM" id="SSF53474">
    <property type="entry name" value="alpha/beta-Hydrolases"/>
    <property type="match status" value="1"/>
</dbReference>
<evidence type="ECO:0000313" key="1">
    <source>
        <dbReference type="EMBL" id="KAK7253318.1"/>
    </source>
</evidence>
<dbReference type="PANTHER" id="PTHR42103">
    <property type="entry name" value="ALPHA/BETA-HYDROLASES SUPERFAMILY PROTEIN"/>
    <property type="match status" value="1"/>
</dbReference>
<dbReference type="InterPro" id="IPR029058">
    <property type="entry name" value="AB_hydrolase_fold"/>
</dbReference>
<organism evidence="1 2">
    <name type="scientific">Aureococcus anophagefferens</name>
    <name type="common">Harmful bloom alga</name>
    <dbReference type="NCBI Taxonomy" id="44056"/>
    <lineage>
        <taxon>Eukaryota</taxon>
        <taxon>Sar</taxon>
        <taxon>Stramenopiles</taxon>
        <taxon>Ochrophyta</taxon>
        <taxon>Pelagophyceae</taxon>
        <taxon>Pelagomonadales</taxon>
        <taxon>Pelagomonadaceae</taxon>
        <taxon>Aureococcus</taxon>
    </lineage>
</organism>
<reference evidence="1 2" key="1">
    <citation type="submission" date="2024-03" db="EMBL/GenBank/DDBJ databases">
        <title>Aureococcus anophagefferens CCMP1851 and Kratosvirus quantuckense: Draft genome of a second virus-susceptible host strain in the model system.</title>
        <authorList>
            <person name="Chase E."/>
            <person name="Truchon A.R."/>
            <person name="Schepens W."/>
            <person name="Wilhelm S.W."/>
        </authorList>
    </citation>
    <scope>NUCLEOTIDE SEQUENCE [LARGE SCALE GENOMIC DNA]</scope>
    <source>
        <strain evidence="1 2">CCMP1851</strain>
    </source>
</reference>
<evidence type="ECO:0008006" key="3">
    <source>
        <dbReference type="Google" id="ProtNLM"/>
    </source>
</evidence>
<proteinExistence type="predicted"/>
<dbReference type="Gene3D" id="3.40.50.1820">
    <property type="entry name" value="alpha/beta hydrolase"/>
    <property type="match status" value="1"/>
</dbReference>
<protein>
    <recommendedName>
        <fullName evidence="3">Serine aminopeptidase S33 domain-containing protein</fullName>
    </recommendedName>
</protein>
<accession>A0ABR1GBT4</accession>
<dbReference type="EMBL" id="JBBJCI010000035">
    <property type="protein sequence ID" value="KAK7253318.1"/>
    <property type="molecule type" value="Genomic_DNA"/>
</dbReference>
<keyword evidence="2" id="KW-1185">Reference proteome</keyword>
<evidence type="ECO:0000313" key="2">
    <source>
        <dbReference type="Proteomes" id="UP001363151"/>
    </source>
</evidence>
<sequence length="175" mass="18850">MMDGLARELVVRGRLRVLCVDTRGAGRSSGAATWTGWDEVKDVRAACRYAGAGGRNVVLLGTSGAAPFAGTASLSEDVVVGTVQMGYTCGYLCSVLWRGHFGPYFSSPKPKLFLHGSKDEHTSVPQLKSWIRRAPDAAELEVFEGVGHYELESPSYDGDVAARIVRFIADRGLRA</sequence>
<gene>
    <name evidence="1" type="ORF">SO694_00001355</name>
</gene>
<comment type="caution">
    <text evidence="1">The sequence shown here is derived from an EMBL/GenBank/DDBJ whole genome shotgun (WGS) entry which is preliminary data.</text>
</comment>
<dbReference type="PANTHER" id="PTHR42103:SF2">
    <property type="entry name" value="AB HYDROLASE-1 DOMAIN-CONTAINING PROTEIN"/>
    <property type="match status" value="1"/>
</dbReference>